<reference evidence="2" key="1">
    <citation type="journal article" date="2022" name="Plant J.">
        <title>Strategies of tolerance reflected in two North American maple genomes.</title>
        <authorList>
            <person name="McEvoy S.L."/>
            <person name="Sezen U.U."/>
            <person name="Trouern-Trend A."/>
            <person name="McMahon S.M."/>
            <person name="Schaberg P.G."/>
            <person name="Yang J."/>
            <person name="Wegrzyn J.L."/>
            <person name="Swenson N.G."/>
        </authorList>
    </citation>
    <scope>NUCLEOTIDE SEQUENCE</scope>
    <source>
        <strain evidence="2">91603</strain>
    </source>
</reference>
<organism evidence="2 3">
    <name type="scientific">Acer negundo</name>
    <name type="common">Box elder</name>
    <dbReference type="NCBI Taxonomy" id="4023"/>
    <lineage>
        <taxon>Eukaryota</taxon>
        <taxon>Viridiplantae</taxon>
        <taxon>Streptophyta</taxon>
        <taxon>Embryophyta</taxon>
        <taxon>Tracheophyta</taxon>
        <taxon>Spermatophyta</taxon>
        <taxon>Magnoliopsida</taxon>
        <taxon>eudicotyledons</taxon>
        <taxon>Gunneridae</taxon>
        <taxon>Pentapetalae</taxon>
        <taxon>rosids</taxon>
        <taxon>malvids</taxon>
        <taxon>Sapindales</taxon>
        <taxon>Sapindaceae</taxon>
        <taxon>Hippocastanoideae</taxon>
        <taxon>Acereae</taxon>
        <taxon>Acer</taxon>
    </lineage>
</organism>
<comment type="caution">
    <text evidence="2">The sequence shown here is derived from an EMBL/GenBank/DDBJ whole genome shotgun (WGS) entry which is preliminary data.</text>
</comment>
<accession>A0AAD5NYG3</accession>
<name>A0AAD5NYG3_ACENE</name>
<keyword evidence="1" id="KW-0472">Membrane</keyword>
<feature type="transmembrane region" description="Helical" evidence="1">
    <location>
        <begin position="173"/>
        <end position="195"/>
    </location>
</feature>
<keyword evidence="1" id="KW-0812">Transmembrane</keyword>
<protein>
    <submittedName>
        <fullName evidence="2">Uncharacterized protein</fullName>
    </submittedName>
</protein>
<evidence type="ECO:0000313" key="2">
    <source>
        <dbReference type="EMBL" id="KAI9187234.1"/>
    </source>
</evidence>
<dbReference type="Proteomes" id="UP001064489">
    <property type="component" value="Chromosome 3"/>
</dbReference>
<dbReference type="EMBL" id="JAJSOW010000100">
    <property type="protein sequence ID" value="KAI9187234.1"/>
    <property type="molecule type" value="Genomic_DNA"/>
</dbReference>
<evidence type="ECO:0000256" key="1">
    <source>
        <dbReference type="SAM" id="Phobius"/>
    </source>
</evidence>
<reference evidence="2" key="2">
    <citation type="submission" date="2023-02" db="EMBL/GenBank/DDBJ databases">
        <authorList>
            <person name="Swenson N.G."/>
            <person name="Wegrzyn J.L."/>
            <person name="Mcevoy S.L."/>
        </authorList>
    </citation>
    <scope>NUCLEOTIDE SEQUENCE</scope>
    <source>
        <strain evidence="2">91603</strain>
        <tissue evidence="2">Leaf</tissue>
    </source>
</reference>
<evidence type="ECO:0000313" key="3">
    <source>
        <dbReference type="Proteomes" id="UP001064489"/>
    </source>
</evidence>
<gene>
    <name evidence="2" type="ORF">LWI28_025806</name>
</gene>
<sequence>MMMNWAYEIGLVCEDDDELGMMMNWVLRDPSQLATLDLHQLTTPSPVVDNLPSGSVGLIEQPSPPSPAPARATLDLIAAPVPYDTALAIPEPDAALLSQPLLVVPPAPPLPSHPMVTRLRDGIKQPKVRTDGTIRKIRWLDFFKKPLGSLNADTPGGNNTSVESSFDDAAKTVFPFGSAWTLLSASTLVAFLFFFD</sequence>
<keyword evidence="3" id="KW-1185">Reference proteome</keyword>
<proteinExistence type="predicted"/>
<keyword evidence="1" id="KW-1133">Transmembrane helix</keyword>
<dbReference type="AlphaFoldDB" id="A0AAD5NYG3"/>